<dbReference type="EMBL" id="JBAMMX010000015">
    <property type="protein sequence ID" value="KAK6925735.1"/>
    <property type="molecule type" value="Genomic_DNA"/>
</dbReference>
<protein>
    <submittedName>
        <fullName evidence="2">Uncharacterized protein</fullName>
    </submittedName>
</protein>
<gene>
    <name evidence="2" type="ORF">RJ641_007454</name>
</gene>
<evidence type="ECO:0000313" key="3">
    <source>
        <dbReference type="Proteomes" id="UP001370490"/>
    </source>
</evidence>
<dbReference type="InterPro" id="IPR036758">
    <property type="entry name" value="At5g01610-like"/>
</dbReference>
<comment type="caution">
    <text evidence="2">The sequence shown here is derived from an EMBL/GenBank/DDBJ whole genome shotgun (WGS) entry which is preliminary data.</text>
</comment>
<dbReference type="Gene3D" id="2.30.240.10">
    <property type="entry name" value="At5g01610-like"/>
    <property type="match status" value="1"/>
</dbReference>
<feature type="signal peptide" evidence="1">
    <location>
        <begin position="1"/>
        <end position="27"/>
    </location>
</feature>
<evidence type="ECO:0000313" key="2">
    <source>
        <dbReference type="EMBL" id="KAK6925735.1"/>
    </source>
</evidence>
<reference evidence="2 3" key="1">
    <citation type="submission" date="2023-12" db="EMBL/GenBank/DDBJ databases">
        <title>A high-quality genome assembly for Dillenia turbinata (Dilleniales).</title>
        <authorList>
            <person name="Chanderbali A."/>
        </authorList>
    </citation>
    <scope>NUCLEOTIDE SEQUENCE [LARGE SCALE GENOMIC DNA]</scope>
    <source>
        <strain evidence="2">LSX21</strain>
        <tissue evidence="2">Leaf</tissue>
    </source>
</reference>
<dbReference type="AlphaFoldDB" id="A0AAN8V189"/>
<dbReference type="PANTHER" id="PTHR31676:SF71">
    <property type="entry name" value="EXPRESSED PROTEIN"/>
    <property type="match status" value="1"/>
</dbReference>
<dbReference type="SUPFAM" id="SSF141562">
    <property type="entry name" value="At5g01610-like"/>
    <property type="match status" value="1"/>
</dbReference>
<accession>A0AAN8V189</accession>
<dbReference type="InterPro" id="IPR007493">
    <property type="entry name" value="DUF538"/>
</dbReference>
<keyword evidence="3" id="KW-1185">Reference proteome</keyword>
<dbReference type="Pfam" id="PF04398">
    <property type="entry name" value="DUF538"/>
    <property type="match status" value="1"/>
</dbReference>
<dbReference type="Proteomes" id="UP001370490">
    <property type="component" value="Unassembled WGS sequence"/>
</dbReference>
<evidence type="ECO:0000256" key="1">
    <source>
        <dbReference type="SAM" id="SignalP"/>
    </source>
</evidence>
<organism evidence="2 3">
    <name type="scientific">Dillenia turbinata</name>
    <dbReference type="NCBI Taxonomy" id="194707"/>
    <lineage>
        <taxon>Eukaryota</taxon>
        <taxon>Viridiplantae</taxon>
        <taxon>Streptophyta</taxon>
        <taxon>Embryophyta</taxon>
        <taxon>Tracheophyta</taxon>
        <taxon>Spermatophyta</taxon>
        <taxon>Magnoliopsida</taxon>
        <taxon>eudicotyledons</taxon>
        <taxon>Gunneridae</taxon>
        <taxon>Pentapetalae</taxon>
        <taxon>Dilleniales</taxon>
        <taxon>Dilleniaceae</taxon>
        <taxon>Dillenia</taxon>
    </lineage>
</organism>
<dbReference type="PANTHER" id="PTHR31676">
    <property type="entry name" value="T31J12.3 PROTEIN-RELATED"/>
    <property type="match status" value="1"/>
</dbReference>
<name>A0AAN8V189_9MAGN</name>
<proteinExistence type="predicted"/>
<keyword evidence="1" id="KW-0732">Signal</keyword>
<feature type="chain" id="PRO_5042938903" evidence="1">
    <location>
        <begin position="28"/>
        <end position="283"/>
    </location>
</feature>
<sequence>MKFNRNPQLGLLILFLISLYLLPISSSISLLTNLSDNTTVYEILPKFGLPKGLLPDSVSDYALTDDGSFVVTLPKPCYVQFDYLVYYESQITGQLKYGSIKNLKGIQVQRFFLWFDVDEIKVDLPPSDNIYFQVGLINKKLDAGQFQSIHSCRDSVAVRCGVPVFEGALAFAPLSFLHTTTTMAPTSDVWLQRHELASVLLYDEKEDANTLWGEIGNSEGPKEYAWGLTSVLGSTQGRMFLLLPYDKSAEHFFRDEPKGAPDVLESSMHWESLPFGTPVVMKV</sequence>